<protein>
    <recommendedName>
        <fullName evidence="7">DUF2207 domain-containing protein</fullName>
    </recommendedName>
</protein>
<dbReference type="AlphaFoldDB" id="A0A2R4MGU1"/>
<feature type="domain" description="Predicted membrane protein YciQ-like C-terminal" evidence="4">
    <location>
        <begin position="289"/>
        <end position="587"/>
    </location>
</feature>
<reference evidence="5 6" key="1">
    <citation type="submission" date="2017-05" db="EMBL/GenBank/DDBJ databases">
        <title>Genome Analysis of Maritalea myrionectae HL2708#5.</title>
        <authorList>
            <consortium name="Cotde Inc.-PKNU"/>
            <person name="Jang D."/>
            <person name="Oh H.-M."/>
        </authorList>
    </citation>
    <scope>NUCLEOTIDE SEQUENCE [LARGE SCALE GENOMIC DNA]</scope>
    <source>
        <strain evidence="5 6">HL2708#5</strain>
    </source>
</reference>
<sequence>MNWIALSRMCHSSRLINLFKTIFLAVLAGLWLATSALSAERITSYAVDIEVLPNGELAITENISVRAEGNQIRRGIFRDIPTVLEDDEGRKIRGSIDDVSVKRGGEVENFSITGIDGGKRIYIGHEDVFLQPGFYTYEIKYKMDRQIRFREDHDELYFNAIGQFWAFPIDKAVVRVQLPEEASILDTAVFTGSYGQTESNAEINRNADGDVIFRATQPLEPYEGITVAIAMEKGAIAAPEGITAFLYMLSDLRSQIFPPILAMLVLLYNVVAWTRVGRDPAKGTIIPLFYPPKGFSPALVHYVHHYGWHKAGWPAYIAALISLAVKGLVTIGENDDKNTTVTVTNAATPSLPPGEMRLFNWLRSKGQIEIDKDIGESLHGNHNEVLEIIEDENRRSYFNHNVGYVAFGVIFSALSIVGMVFFEIIGFIWLPIAVALAALTMTATAGISHLLAARSMFAWAKGFAIVAIVGNMIPFIFTTTGLWETLHAAWTNGEFQSVLTAWQGDMAVIAVLSIVAINAIFAVLMRAPTIQGRKVMDQIEGFKMYLETAEKERLNLHDEPELDKRRFETILPYAIALGVEKPWAEHFQNEMQRLAERTGQKADVHLGWYSGRRFTANRLASTLSKTTASISSAMIASKPQSSSSSGFSSGGGFSGGGGGGGGGGGW</sequence>
<accession>A0A2R4MGU1</accession>
<feature type="compositionally biased region" description="Low complexity" evidence="1">
    <location>
        <begin position="636"/>
        <end position="647"/>
    </location>
</feature>
<feature type="domain" description="DUF2207" evidence="3">
    <location>
        <begin position="41"/>
        <end position="231"/>
    </location>
</feature>
<feature type="compositionally biased region" description="Gly residues" evidence="1">
    <location>
        <begin position="648"/>
        <end position="666"/>
    </location>
</feature>
<feature type="transmembrane region" description="Helical" evidence="2">
    <location>
        <begin position="428"/>
        <end position="451"/>
    </location>
</feature>
<dbReference type="Pfam" id="PF09972">
    <property type="entry name" value="DUF2207"/>
    <property type="match status" value="1"/>
</dbReference>
<dbReference type="STRING" id="1122213.GCA_000423365_00345"/>
<keyword evidence="2" id="KW-0472">Membrane</keyword>
<feature type="transmembrane region" description="Helical" evidence="2">
    <location>
        <begin position="506"/>
        <end position="524"/>
    </location>
</feature>
<evidence type="ECO:0000259" key="3">
    <source>
        <dbReference type="Pfam" id="PF09972"/>
    </source>
</evidence>
<evidence type="ECO:0000313" key="6">
    <source>
        <dbReference type="Proteomes" id="UP000258927"/>
    </source>
</evidence>
<keyword evidence="2" id="KW-1133">Transmembrane helix</keyword>
<evidence type="ECO:0000256" key="2">
    <source>
        <dbReference type="SAM" id="Phobius"/>
    </source>
</evidence>
<evidence type="ECO:0000313" key="5">
    <source>
        <dbReference type="EMBL" id="AVX05220.1"/>
    </source>
</evidence>
<dbReference type="InterPro" id="IPR018702">
    <property type="entry name" value="DUF2207"/>
</dbReference>
<evidence type="ECO:0000259" key="4">
    <source>
        <dbReference type="Pfam" id="PF20990"/>
    </source>
</evidence>
<dbReference type="Proteomes" id="UP000258927">
    <property type="component" value="Chromosome"/>
</dbReference>
<dbReference type="RefSeq" id="WP_117396194.1">
    <property type="nucleotide sequence ID" value="NZ_CP021330.1"/>
</dbReference>
<feature type="region of interest" description="Disordered" evidence="1">
    <location>
        <begin position="636"/>
        <end position="666"/>
    </location>
</feature>
<keyword evidence="2" id="KW-0812">Transmembrane</keyword>
<dbReference type="InterPro" id="IPR048389">
    <property type="entry name" value="YciQ-like_C"/>
</dbReference>
<evidence type="ECO:0008006" key="7">
    <source>
        <dbReference type="Google" id="ProtNLM"/>
    </source>
</evidence>
<name>A0A2R4MGU1_9HYPH</name>
<evidence type="ECO:0000256" key="1">
    <source>
        <dbReference type="SAM" id="MobiDB-lite"/>
    </source>
</evidence>
<feature type="transmembrane region" description="Helical" evidence="2">
    <location>
        <begin position="256"/>
        <end position="274"/>
    </location>
</feature>
<keyword evidence="6" id="KW-1185">Reference proteome</keyword>
<feature type="transmembrane region" description="Helical" evidence="2">
    <location>
        <begin position="402"/>
        <end position="422"/>
    </location>
</feature>
<dbReference type="KEGG" id="mmyr:MXMO3_02709"/>
<feature type="transmembrane region" description="Helical" evidence="2">
    <location>
        <begin position="463"/>
        <end position="486"/>
    </location>
</feature>
<dbReference type="Pfam" id="PF20990">
    <property type="entry name" value="DUF2207_C"/>
    <property type="match status" value="1"/>
</dbReference>
<organism evidence="5 6">
    <name type="scientific">Maritalea myrionectae</name>
    <dbReference type="NCBI Taxonomy" id="454601"/>
    <lineage>
        <taxon>Bacteria</taxon>
        <taxon>Pseudomonadati</taxon>
        <taxon>Pseudomonadota</taxon>
        <taxon>Alphaproteobacteria</taxon>
        <taxon>Hyphomicrobiales</taxon>
        <taxon>Devosiaceae</taxon>
        <taxon>Maritalea</taxon>
    </lineage>
</organism>
<proteinExistence type="predicted"/>
<gene>
    <name evidence="5" type="ORF">MXMO3_02709</name>
</gene>
<dbReference type="EMBL" id="CP021330">
    <property type="protein sequence ID" value="AVX05220.1"/>
    <property type="molecule type" value="Genomic_DNA"/>
</dbReference>